<evidence type="ECO:0000313" key="3">
    <source>
        <dbReference type="Proteomes" id="UP000176988"/>
    </source>
</evidence>
<feature type="transmembrane region" description="Helical" evidence="1">
    <location>
        <begin position="404"/>
        <end position="426"/>
    </location>
</feature>
<feature type="transmembrane region" description="Helical" evidence="1">
    <location>
        <begin position="220"/>
        <end position="242"/>
    </location>
</feature>
<feature type="transmembrane region" description="Helical" evidence="1">
    <location>
        <begin position="548"/>
        <end position="566"/>
    </location>
</feature>
<reference evidence="2 3" key="1">
    <citation type="journal article" date="2016" name="Nat. Commun.">
        <title>Thousands of microbial genomes shed light on interconnected biogeochemical processes in an aquifer system.</title>
        <authorList>
            <person name="Anantharaman K."/>
            <person name="Brown C.T."/>
            <person name="Hug L.A."/>
            <person name="Sharon I."/>
            <person name="Castelle C.J."/>
            <person name="Probst A.J."/>
            <person name="Thomas B.C."/>
            <person name="Singh A."/>
            <person name="Wilkins M.J."/>
            <person name="Karaoz U."/>
            <person name="Brodie E.L."/>
            <person name="Williams K.H."/>
            <person name="Hubbard S.S."/>
            <person name="Banfield J.F."/>
        </authorList>
    </citation>
    <scope>NUCLEOTIDE SEQUENCE [LARGE SCALE GENOMIC DNA]</scope>
</reference>
<keyword evidence="1" id="KW-0812">Transmembrane</keyword>
<feature type="transmembrane region" description="Helical" evidence="1">
    <location>
        <begin position="310"/>
        <end position="331"/>
    </location>
</feature>
<dbReference type="STRING" id="1802424.A2480_01425"/>
<feature type="transmembrane region" description="Helical" evidence="1">
    <location>
        <begin position="142"/>
        <end position="168"/>
    </location>
</feature>
<keyword evidence="1" id="KW-1133">Transmembrane helix</keyword>
<comment type="caution">
    <text evidence="2">The sequence shown here is derived from an EMBL/GenBank/DDBJ whole genome shotgun (WGS) entry which is preliminary data.</text>
</comment>
<dbReference type="EMBL" id="MGFG01000031">
    <property type="protein sequence ID" value="OGM00510.1"/>
    <property type="molecule type" value="Genomic_DNA"/>
</dbReference>
<evidence type="ECO:0008006" key="4">
    <source>
        <dbReference type="Google" id="ProtNLM"/>
    </source>
</evidence>
<feature type="transmembrane region" description="Helical" evidence="1">
    <location>
        <begin position="507"/>
        <end position="528"/>
    </location>
</feature>
<feature type="transmembrane region" description="Helical" evidence="1">
    <location>
        <begin position="338"/>
        <end position="355"/>
    </location>
</feature>
<accession>A0A1F7WCK6</accession>
<dbReference type="Proteomes" id="UP000176988">
    <property type="component" value="Unassembled WGS sequence"/>
</dbReference>
<evidence type="ECO:0000256" key="1">
    <source>
        <dbReference type="SAM" id="Phobius"/>
    </source>
</evidence>
<feature type="transmembrane region" description="Helical" evidence="1">
    <location>
        <begin position="43"/>
        <end position="61"/>
    </location>
</feature>
<sequence>MAKKYAMLTYMIGKYSNKKYSFFAVIFTAAGLLSLLLSIPLDVHILLTIIYFVGLGTIIGWKSLPREIAPWRTLLGTLLHLSLTMVLGSLVYLLQDLSTQSVFLIILIAPILTTVLTGRRTEEPNLALADSPTKKKTKRRRWLNILLAIIGAFLALALLALTVYGFGLLSGVATDLSIRSPWDNVPRLFFILLFLITAGSFALSFGRFSGAPTIPLMMGLSALATTVAISVYSIGFGFDPFIHQATELHIFNFGEMLPKPPYYLGQYALVTILAKMIGGQVMNIDKWLVPATFSLSFPLAYWSLRRSFGWSSYTAAGATLGLLLLPLAPFVLTTPQGLADVFALLTILTCLPMAVTKSIPKRYPAMLAAATTAIHPLAGVPLFLFVTTLSYLDVSNGLRRLPKLRWTIFIKLVLLTAVSLPLLFLLNSALSGTDVTLDREVLSAPAAIIEVLKAPDLVTRRFSAMLDFAYGWRTSRTTILALAGLAGLILLWLAGRRSKSRRKRETAIAFMAGAIAFLANFILLRLWVQFPFLISYERTNYADRLADLTLIVLTPMLLYALGRLIIRIRRHGFPTLALGLTLLLAATITANVYLAYPRRDRYESSRGWSTSGADVQAVQSIDKRANNADYVVLSNQSVSAAAIRELGFKKYFDSKDPNITDQIFFYPIPTGGPLYQIFLKTNMDFGQRTTVLQALELTGADTAFYVVDHYWWQAQQIILNAQHEADSWWTENDRVWVFRYDKK</sequence>
<feature type="transmembrane region" description="Helical" evidence="1">
    <location>
        <begin position="100"/>
        <end position="118"/>
    </location>
</feature>
<organism evidence="2 3">
    <name type="scientific">Candidatus Uhrbacteria bacterium RIFOXYC2_FULL_47_19</name>
    <dbReference type="NCBI Taxonomy" id="1802424"/>
    <lineage>
        <taxon>Bacteria</taxon>
        <taxon>Candidatus Uhriibacteriota</taxon>
    </lineage>
</organism>
<feature type="transmembrane region" description="Helical" evidence="1">
    <location>
        <begin position="188"/>
        <end position="208"/>
    </location>
</feature>
<feature type="transmembrane region" description="Helical" evidence="1">
    <location>
        <begin position="20"/>
        <end position="37"/>
    </location>
</feature>
<name>A0A1F7WCK6_9BACT</name>
<feature type="transmembrane region" description="Helical" evidence="1">
    <location>
        <begin position="367"/>
        <end position="392"/>
    </location>
</feature>
<feature type="transmembrane region" description="Helical" evidence="1">
    <location>
        <begin position="477"/>
        <end position="495"/>
    </location>
</feature>
<dbReference type="AlphaFoldDB" id="A0A1F7WCK6"/>
<feature type="transmembrane region" description="Helical" evidence="1">
    <location>
        <begin position="73"/>
        <end position="94"/>
    </location>
</feature>
<protein>
    <recommendedName>
        <fullName evidence="4">Glycosyltransferase RgtA/B/C/D-like domain-containing protein</fullName>
    </recommendedName>
</protein>
<keyword evidence="1" id="KW-0472">Membrane</keyword>
<gene>
    <name evidence="2" type="ORF">A2480_01425</name>
</gene>
<proteinExistence type="predicted"/>
<evidence type="ECO:0000313" key="2">
    <source>
        <dbReference type="EMBL" id="OGM00510.1"/>
    </source>
</evidence>
<feature type="transmembrane region" description="Helical" evidence="1">
    <location>
        <begin position="573"/>
        <end position="596"/>
    </location>
</feature>